<accession>A0ABS0V798</accession>
<dbReference type="PANTHER" id="PTHR45398:SF1">
    <property type="entry name" value="ENZYME, PUTATIVE (JCVI)-RELATED"/>
    <property type="match status" value="1"/>
</dbReference>
<dbReference type="Gene3D" id="1.10.1200.10">
    <property type="entry name" value="ACP-like"/>
    <property type="match status" value="1"/>
</dbReference>
<dbReference type="Gene3D" id="3.40.50.12780">
    <property type="entry name" value="N-terminal domain of ligase-like"/>
    <property type="match status" value="1"/>
</dbReference>
<dbReference type="InterPro" id="IPR009081">
    <property type="entry name" value="PP-bd_ACP"/>
</dbReference>
<dbReference type="InterPro" id="IPR036736">
    <property type="entry name" value="ACP-like_sf"/>
</dbReference>
<comment type="caution">
    <text evidence="2">The sequence shown here is derived from an EMBL/GenBank/DDBJ whole genome shotgun (WGS) entry which is preliminary data.</text>
</comment>
<dbReference type="RefSeq" id="WP_232910587.1">
    <property type="nucleotide sequence ID" value="NZ_JAEILM010000133.1"/>
</dbReference>
<evidence type="ECO:0000313" key="3">
    <source>
        <dbReference type="Proteomes" id="UP000607562"/>
    </source>
</evidence>
<dbReference type="Proteomes" id="UP000607562">
    <property type="component" value="Unassembled WGS sequence"/>
</dbReference>
<dbReference type="InterPro" id="IPR001242">
    <property type="entry name" value="Condensation_dom"/>
</dbReference>
<gene>
    <name evidence="2" type="ORF">YA0871_26310</name>
</gene>
<proteinExistence type="predicted"/>
<protein>
    <submittedName>
        <fullName evidence="2">Non-ribosomal peptide synthetase</fullName>
    </submittedName>
</protein>
<feature type="domain" description="Carrier" evidence="1">
    <location>
        <begin position="20"/>
        <end position="95"/>
    </location>
</feature>
<dbReference type="Pfam" id="PF00550">
    <property type="entry name" value="PP-binding"/>
    <property type="match status" value="1"/>
</dbReference>
<dbReference type="PANTHER" id="PTHR45398">
    <property type="match status" value="1"/>
</dbReference>
<dbReference type="Gene3D" id="3.30.559.30">
    <property type="entry name" value="Nonribosomal peptide synthetase, condensation domain"/>
    <property type="match status" value="1"/>
</dbReference>
<sequence length="596" mass="67375">GKLDRKALPKPEAAGGEYIAPLTEREQQIAAIWAEVLGVERVGLNDHFFERGGHSLMATQAVSRIRHGLGLDVGLKALFDQPVLGLFVHSLTQAHVESIRMERVEREQPLGLSYAQERQWFLWQLDPRSAAYHVPRALRLKGQLDRDALQRAFDTLVARHESLRTHLQQDAGRTVQVISPPARIELALANADEASLKAQIEASITQPFDLRQGPLMRVSLLRLAQDEHVLVLVQHHIISDGWSMQVMVDELVQLYAAYSRGEGLQLPALPIQYVDYALWQRSWMEAGEKTRQLDYWREVLGGEQPVLELPFDHQRPAVPTHRGARLNIPLPIPLLDSLKALAQREGVTLFMLLLASYQMLLHRYSGQPDIRVGVPIANRNRVETERLIGFFVNTQVLKAEIDGHTTVSQLLAQVKRRALEAQAHQDLPFEQLVEALQPERSLSLSPLFQVAFNHHISLAGQHLQRLGQLEVSPVSWDEAVAQFDLTLDIEESQGRLSASLSYATDLFEAATIKRMARHWRNLLQAMVADQQQNIGQLQLLDGEEQQHIIQLWNQTDAGFSAERFVHELVADRARENPHAVAVKFDAQTLTYGELDR</sequence>
<feature type="non-terminal residue" evidence="2">
    <location>
        <position position="596"/>
    </location>
</feature>
<keyword evidence="3" id="KW-1185">Reference proteome</keyword>
<dbReference type="PROSITE" id="PS50075">
    <property type="entry name" value="CARRIER"/>
    <property type="match status" value="1"/>
</dbReference>
<evidence type="ECO:0000313" key="2">
    <source>
        <dbReference type="EMBL" id="MBI6636167.1"/>
    </source>
</evidence>
<name>A0ABS0V798_9PSED</name>
<dbReference type="SUPFAM" id="SSF56801">
    <property type="entry name" value="Acetyl-CoA synthetase-like"/>
    <property type="match status" value="1"/>
</dbReference>
<dbReference type="Pfam" id="PF00668">
    <property type="entry name" value="Condensation"/>
    <property type="match status" value="1"/>
</dbReference>
<dbReference type="SUPFAM" id="SSF47336">
    <property type="entry name" value="ACP-like"/>
    <property type="match status" value="1"/>
</dbReference>
<dbReference type="CDD" id="cd19531">
    <property type="entry name" value="LCL_NRPS-like"/>
    <property type="match status" value="1"/>
</dbReference>
<feature type="non-terminal residue" evidence="2">
    <location>
        <position position="1"/>
    </location>
</feature>
<dbReference type="EMBL" id="JAEILM010000133">
    <property type="protein sequence ID" value="MBI6636167.1"/>
    <property type="molecule type" value="Genomic_DNA"/>
</dbReference>
<dbReference type="SUPFAM" id="SSF52777">
    <property type="entry name" value="CoA-dependent acyltransferases"/>
    <property type="match status" value="2"/>
</dbReference>
<reference evidence="2 3" key="1">
    <citation type="submission" date="2020-12" db="EMBL/GenBank/DDBJ databases">
        <title>Comparative genomic insights into the epidemiology and virulence of plant pathogenic Pseudomonads from Turkey.</title>
        <authorList>
            <person name="Dillon M."/>
            <person name="Ruiz-Bedoya T."/>
            <person name="Bendalovic-Torma C."/>
            <person name="Guttman K.M."/>
            <person name="Kwak H."/>
            <person name="Middleton M.A."/>
            <person name="Wang P.W."/>
            <person name="Horuz S."/>
            <person name="Aysan Y."/>
            <person name="Guttman D.S."/>
        </authorList>
    </citation>
    <scope>NUCLEOTIDE SEQUENCE [LARGE SCALE GENOMIC DNA]</scope>
    <source>
        <strain evidence="2 3">Marul_2_1</strain>
    </source>
</reference>
<dbReference type="InterPro" id="IPR023213">
    <property type="entry name" value="CAT-like_dom_sf"/>
</dbReference>
<dbReference type="Gene3D" id="3.30.559.10">
    <property type="entry name" value="Chloramphenicol acetyltransferase-like domain"/>
    <property type="match status" value="1"/>
</dbReference>
<dbReference type="InterPro" id="IPR042099">
    <property type="entry name" value="ANL_N_sf"/>
</dbReference>
<evidence type="ECO:0000259" key="1">
    <source>
        <dbReference type="PROSITE" id="PS50075"/>
    </source>
</evidence>
<organism evidence="2 3">
    <name type="scientific">Pseudomonas paralactis</name>
    <dbReference type="NCBI Taxonomy" id="1615673"/>
    <lineage>
        <taxon>Bacteria</taxon>
        <taxon>Pseudomonadati</taxon>
        <taxon>Pseudomonadota</taxon>
        <taxon>Gammaproteobacteria</taxon>
        <taxon>Pseudomonadales</taxon>
        <taxon>Pseudomonadaceae</taxon>
        <taxon>Pseudomonas</taxon>
    </lineage>
</organism>